<dbReference type="Proteomes" id="UP001610063">
    <property type="component" value="Unassembled WGS sequence"/>
</dbReference>
<evidence type="ECO:0000256" key="8">
    <source>
        <dbReference type="ARBA" id="ARBA00022842"/>
    </source>
</evidence>
<evidence type="ECO:0000256" key="1">
    <source>
        <dbReference type="ARBA" id="ARBA00004651"/>
    </source>
</evidence>
<keyword evidence="12 13" id="KW-0472">Membrane</keyword>
<dbReference type="Gene3D" id="3.40.50.1000">
    <property type="entry name" value="HAD superfamily/HAD-like"/>
    <property type="match status" value="1"/>
</dbReference>
<evidence type="ECO:0000259" key="14">
    <source>
        <dbReference type="Pfam" id="PF00122"/>
    </source>
</evidence>
<dbReference type="InterPro" id="IPR021993">
    <property type="entry name" value="ATPase-cat-bd"/>
</dbReference>
<keyword evidence="7" id="KW-0479">Metal-binding</keyword>
<dbReference type="Pfam" id="PF00122">
    <property type="entry name" value="E1-E2_ATPase"/>
    <property type="match status" value="1"/>
</dbReference>
<evidence type="ECO:0000313" key="17">
    <source>
        <dbReference type="Proteomes" id="UP001610063"/>
    </source>
</evidence>
<dbReference type="Gene3D" id="2.70.150.10">
    <property type="entry name" value="Calcium-transporting ATPase, cytoplasmic transduction domain A"/>
    <property type="match status" value="1"/>
</dbReference>
<evidence type="ECO:0000313" key="16">
    <source>
        <dbReference type="EMBL" id="MFH6985836.1"/>
    </source>
</evidence>
<dbReference type="InterPro" id="IPR023298">
    <property type="entry name" value="ATPase_P-typ_TM_dom_sf"/>
</dbReference>
<feature type="transmembrane region" description="Helical" evidence="13">
    <location>
        <begin position="220"/>
        <end position="241"/>
    </location>
</feature>
<dbReference type="InterPro" id="IPR036163">
    <property type="entry name" value="HMA_dom_sf"/>
</dbReference>
<dbReference type="PROSITE" id="PS00154">
    <property type="entry name" value="ATPASE_E1_E2"/>
    <property type="match status" value="1"/>
</dbReference>
<evidence type="ECO:0000256" key="2">
    <source>
        <dbReference type="ARBA" id="ARBA00006024"/>
    </source>
</evidence>
<sequence length="805" mass="89068">MSKLVLRVPEVYMTSSARISPKLRCHHCGTSCEEDHIEYEDKDFCCHGCRAVYELIEHNNLGAYYQNGELHAGRVAEEKEIHRKYSFLDQKEVNEGLLHYSDANQSAVRFSLPGIHCSSCIYLLEHLPKLESRIFSAEVNFLRKEITILFSKAITLREVAIVLATLGYPPAIHLDSVEAPKPRKSNKQILRIAVAGFCFGNSMLMSLPEYLDCAFQAEESFRHLFGWINLFLSIPVVFYAAQEYYNSAWRSIRHGYMNIDVPITLGIFTLFIRSGYEILWAAGPGYVDSLAGLVFFLLLGKWYQSKSYEALSFERDYKSYFPVSVTRVVSGQEEQVLVRDLKPNDCIVLHNQELIPADGILQSGKAKIDYSFVTGEADPIPVSEGERVYAGGRQLGGQIEISLEKAVSTSKLTQLWNNQTFAKIANPYDNLIDKVSKYFTVVILLLALGTGIYWSVADPSKIWDAVASVLIVACPCALALALPFGLGHGMRILGHQGVYLKNAGIIEQMAKTETIVFDKTGTLTKNNPSKVSYQGAELNPIQLSLLKTACANSAHPISRLILGTIAESVEKMAITDFNEQVGKGLRAEIAGHVVKVGSSAWINHSSNTVQETTAYVDIDGVFIGFYSIRAEYRADIFSELKHLRNDYRLCLLSGDNASEAPTLAPYFDQWAFNQKPEEKLSFLQGLQGHTLMIGDGLNDAGALKSASVGFAVCEDIHQFSPACDALVEADSLSRTGSILRFSKVVMRVIVAALVISFVYNIIGLSFAVSGHLTPVVSAILMPISSVTVVAFITLVINGISKKYFR</sequence>
<keyword evidence="11" id="KW-0406">Ion transport</keyword>
<evidence type="ECO:0000256" key="11">
    <source>
        <dbReference type="ARBA" id="ARBA00023065"/>
    </source>
</evidence>
<dbReference type="InterPro" id="IPR018303">
    <property type="entry name" value="ATPase_P-typ_P_site"/>
</dbReference>
<feature type="transmembrane region" description="Helical" evidence="13">
    <location>
        <begin position="278"/>
        <end position="299"/>
    </location>
</feature>
<dbReference type="NCBIfam" id="TIGR01494">
    <property type="entry name" value="ATPase_P-type"/>
    <property type="match status" value="1"/>
</dbReference>
<dbReference type="InterPro" id="IPR006121">
    <property type="entry name" value="HMA_dom"/>
</dbReference>
<dbReference type="PANTHER" id="PTHR43520">
    <property type="entry name" value="ATP7, ISOFORM B"/>
    <property type="match status" value="1"/>
</dbReference>
<dbReference type="SUPFAM" id="SSF56784">
    <property type="entry name" value="HAD-like"/>
    <property type="match status" value="1"/>
</dbReference>
<evidence type="ECO:0000256" key="13">
    <source>
        <dbReference type="SAM" id="Phobius"/>
    </source>
</evidence>
<reference evidence="16 17" key="1">
    <citation type="journal article" date="2013" name="Int. J. Syst. Evol. Microbiol.">
        <title>Marinoscillum luteum sp. nov., isolated from marine sediment.</title>
        <authorList>
            <person name="Cha I.T."/>
            <person name="Park S.J."/>
            <person name="Kim S.J."/>
            <person name="Kim J.G."/>
            <person name="Jung M.Y."/>
            <person name="Shin K.S."/>
            <person name="Kwon K.K."/>
            <person name="Yang S.H."/>
            <person name="Seo Y.S."/>
            <person name="Rhee S.K."/>
        </authorList>
    </citation>
    <scope>NUCLEOTIDE SEQUENCE [LARGE SCALE GENOMIC DNA]</scope>
    <source>
        <strain evidence="16 17">KCTC 23939</strain>
    </source>
</reference>
<name>A0ABW7NEU3_9BACT</name>
<proteinExistence type="inferred from homology"/>
<gene>
    <name evidence="16" type="ORF">ACHKAR_20445</name>
</gene>
<evidence type="ECO:0000256" key="5">
    <source>
        <dbReference type="ARBA" id="ARBA00022553"/>
    </source>
</evidence>
<feature type="transmembrane region" description="Helical" evidence="13">
    <location>
        <begin position="779"/>
        <end position="799"/>
    </location>
</feature>
<keyword evidence="17" id="KW-1185">Reference proteome</keyword>
<feature type="transmembrane region" description="Helical" evidence="13">
    <location>
        <begin position="744"/>
        <end position="767"/>
    </location>
</feature>
<feature type="domain" description="P-type ATPase A" evidence="14">
    <location>
        <begin position="321"/>
        <end position="416"/>
    </location>
</feature>
<keyword evidence="4" id="KW-1003">Cell membrane</keyword>
<dbReference type="RefSeq" id="WP_395419261.1">
    <property type="nucleotide sequence ID" value="NZ_JBIPKE010000020.1"/>
</dbReference>
<evidence type="ECO:0000256" key="7">
    <source>
        <dbReference type="ARBA" id="ARBA00022723"/>
    </source>
</evidence>
<feature type="transmembrane region" description="Helical" evidence="13">
    <location>
        <begin position="462"/>
        <end position="486"/>
    </location>
</feature>
<evidence type="ECO:0000256" key="3">
    <source>
        <dbReference type="ARBA" id="ARBA00022448"/>
    </source>
</evidence>
<dbReference type="PRINTS" id="PR00119">
    <property type="entry name" value="CATATPASE"/>
</dbReference>
<keyword evidence="5" id="KW-0597">Phosphoprotein</keyword>
<evidence type="ECO:0000256" key="4">
    <source>
        <dbReference type="ARBA" id="ARBA00022475"/>
    </source>
</evidence>
<dbReference type="InterPro" id="IPR008250">
    <property type="entry name" value="ATPase_P-typ_transduc_dom_A_sf"/>
</dbReference>
<dbReference type="EMBL" id="JBIPKE010000020">
    <property type="protein sequence ID" value="MFH6985836.1"/>
    <property type="molecule type" value="Genomic_DNA"/>
</dbReference>
<dbReference type="InterPro" id="IPR001757">
    <property type="entry name" value="P_typ_ATPase"/>
</dbReference>
<keyword evidence="6 13" id="KW-0812">Transmembrane</keyword>
<dbReference type="SUPFAM" id="SSF55008">
    <property type="entry name" value="HMA, heavy metal-associated domain"/>
    <property type="match status" value="1"/>
</dbReference>
<comment type="subcellular location">
    <subcellularLocation>
        <location evidence="1">Cell membrane</location>
        <topology evidence="1">Multi-pass membrane protein</topology>
    </subcellularLocation>
</comment>
<dbReference type="PANTHER" id="PTHR43520:SF5">
    <property type="entry name" value="CATION-TRANSPORTING P-TYPE ATPASE-RELATED"/>
    <property type="match status" value="1"/>
</dbReference>
<dbReference type="InterPro" id="IPR023299">
    <property type="entry name" value="ATPase_P-typ_cyto_dom_N"/>
</dbReference>
<feature type="transmembrane region" description="Helical" evidence="13">
    <location>
        <begin position="253"/>
        <end position="272"/>
    </location>
</feature>
<dbReference type="Pfam" id="PF12156">
    <property type="entry name" value="ATPase-cat_bd"/>
    <property type="match status" value="1"/>
</dbReference>
<keyword evidence="3" id="KW-0813">Transport</keyword>
<evidence type="ECO:0000259" key="15">
    <source>
        <dbReference type="Pfam" id="PF12156"/>
    </source>
</evidence>
<evidence type="ECO:0000256" key="9">
    <source>
        <dbReference type="ARBA" id="ARBA00022967"/>
    </source>
</evidence>
<feature type="domain" description="Putative metal-binding" evidence="15">
    <location>
        <begin position="24"/>
        <end position="98"/>
    </location>
</feature>
<comment type="caution">
    <text evidence="16">The sequence shown here is derived from an EMBL/GenBank/DDBJ whole genome shotgun (WGS) entry which is preliminary data.</text>
</comment>
<organism evidence="16 17">
    <name type="scientific">Marinoscillum luteum</name>
    <dbReference type="NCBI Taxonomy" id="861051"/>
    <lineage>
        <taxon>Bacteria</taxon>
        <taxon>Pseudomonadati</taxon>
        <taxon>Bacteroidota</taxon>
        <taxon>Cytophagia</taxon>
        <taxon>Cytophagales</taxon>
        <taxon>Reichenbachiellaceae</taxon>
        <taxon>Marinoscillum</taxon>
    </lineage>
</organism>
<keyword evidence="10 13" id="KW-1133">Transmembrane helix</keyword>
<evidence type="ECO:0000256" key="6">
    <source>
        <dbReference type="ARBA" id="ARBA00022692"/>
    </source>
</evidence>
<keyword evidence="9" id="KW-1278">Translocase</keyword>
<dbReference type="Pfam" id="PF00702">
    <property type="entry name" value="Hydrolase"/>
    <property type="match status" value="1"/>
</dbReference>
<accession>A0ABW7NEU3</accession>
<dbReference type="CDD" id="cd00371">
    <property type="entry name" value="HMA"/>
    <property type="match status" value="1"/>
</dbReference>
<dbReference type="InterPro" id="IPR036412">
    <property type="entry name" value="HAD-like_sf"/>
</dbReference>
<comment type="similarity">
    <text evidence="2">Belongs to the cation transport ATPase (P-type) (TC 3.A.3) family. Type IB subfamily.</text>
</comment>
<dbReference type="InterPro" id="IPR023214">
    <property type="entry name" value="HAD_sf"/>
</dbReference>
<feature type="transmembrane region" description="Helical" evidence="13">
    <location>
        <begin position="438"/>
        <end position="456"/>
    </location>
</feature>
<dbReference type="SUPFAM" id="SSF81653">
    <property type="entry name" value="Calcium ATPase, transduction domain A"/>
    <property type="match status" value="1"/>
</dbReference>
<feature type="transmembrane region" description="Helical" evidence="13">
    <location>
        <begin position="189"/>
        <end position="208"/>
    </location>
</feature>
<evidence type="ECO:0000256" key="10">
    <source>
        <dbReference type="ARBA" id="ARBA00022989"/>
    </source>
</evidence>
<dbReference type="SUPFAM" id="SSF81665">
    <property type="entry name" value="Calcium ATPase, transmembrane domain M"/>
    <property type="match status" value="1"/>
</dbReference>
<dbReference type="InterPro" id="IPR059000">
    <property type="entry name" value="ATPase_P-type_domA"/>
</dbReference>
<evidence type="ECO:0000256" key="12">
    <source>
        <dbReference type="ARBA" id="ARBA00023136"/>
    </source>
</evidence>
<keyword evidence="8" id="KW-0460">Magnesium</keyword>
<dbReference type="Gene3D" id="3.40.1110.10">
    <property type="entry name" value="Calcium-transporting ATPase, cytoplasmic domain N"/>
    <property type="match status" value="1"/>
</dbReference>
<protein>
    <submittedName>
        <fullName evidence="16">Heavy metal translocating P-type ATPase</fullName>
    </submittedName>
</protein>